<keyword evidence="3" id="KW-1185">Reference proteome</keyword>
<evidence type="ECO:0000313" key="2">
    <source>
        <dbReference type="Ensembl" id="ENSCINP00000034701.1"/>
    </source>
</evidence>
<reference evidence="3" key="1">
    <citation type="journal article" date="2002" name="Science">
        <title>The draft genome of Ciona intestinalis: insights into chordate and vertebrate origins.</title>
        <authorList>
            <person name="Dehal P."/>
            <person name="Satou Y."/>
            <person name="Campbell R.K."/>
            <person name="Chapman J."/>
            <person name="Degnan B."/>
            <person name="De Tomaso A."/>
            <person name="Davidson B."/>
            <person name="Di Gregorio A."/>
            <person name="Gelpke M."/>
            <person name="Goodstein D.M."/>
            <person name="Harafuji N."/>
            <person name="Hastings K.E."/>
            <person name="Ho I."/>
            <person name="Hotta K."/>
            <person name="Huang W."/>
            <person name="Kawashima T."/>
            <person name="Lemaire P."/>
            <person name="Martinez D."/>
            <person name="Meinertzhagen I.A."/>
            <person name="Necula S."/>
            <person name="Nonaka M."/>
            <person name="Putnam N."/>
            <person name="Rash S."/>
            <person name="Saiga H."/>
            <person name="Satake M."/>
            <person name="Terry A."/>
            <person name="Yamada L."/>
            <person name="Wang H.G."/>
            <person name="Awazu S."/>
            <person name="Azumi K."/>
            <person name="Boore J."/>
            <person name="Branno M."/>
            <person name="Chin-Bow S."/>
            <person name="DeSantis R."/>
            <person name="Doyle S."/>
            <person name="Francino P."/>
            <person name="Keys D.N."/>
            <person name="Haga S."/>
            <person name="Hayashi H."/>
            <person name="Hino K."/>
            <person name="Imai K.S."/>
            <person name="Inaba K."/>
            <person name="Kano S."/>
            <person name="Kobayashi K."/>
            <person name="Kobayashi M."/>
            <person name="Lee B.I."/>
            <person name="Makabe K.W."/>
            <person name="Manohar C."/>
            <person name="Matassi G."/>
            <person name="Medina M."/>
            <person name="Mochizuki Y."/>
            <person name="Mount S."/>
            <person name="Morishita T."/>
            <person name="Miura S."/>
            <person name="Nakayama A."/>
            <person name="Nishizaka S."/>
            <person name="Nomoto H."/>
            <person name="Ohta F."/>
            <person name="Oishi K."/>
            <person name="Rigoutsos I."/>
            <person name="Sano M."/>
            <person name="Sasaki A."/>
            <person name="Sasakura Y."/>
            <person name="Shoguchi E."/>
            <person name="Shin-i T."/>
            <person name="Spagnuolo A."/>
            <person name="Stainier D."/>
            <person name="Suzuki M.M."/>
            <person name="Tassy O."/>
            <person name="Takatori N."/>
            <person name="Tokuoka M."/>
            <person name="Yagi K."/>
            <person name="Yoshizaki F."/>
            <person name="Wada S."/>
            <person name="Zhang C."/>
            <person name="Hyatt P.D."/>
            <person name="Larimer F."/>
            <person name="Detter C."/>
            <person name="Doggett N."/>
            <person name="Glavina T."/>
            <person name="Hawkins T."/>
            <person name="Richardson P."/>
            <person name="Lucas S."/>
            <person name="Kohara Y."/>
            <person name="Levine M."/>
            <person name="Satoh N."/>
            <person name="Rokhsar D.S."/>
        </authorList>
    </citation>
    <scope>NUCLEOTIDE SEQUENCE [LARGE SCALE GENOMIC DNA]</scope>
</reference>
<name>H2XYG7_CIOIN</name>
<reference evidence="2" key="2">
    <citation type="journal article" date="2008" name="Genome Biol.">
        <title>Improved genome assembly and evidence-based global gene model set for the chordate Ciona intestinalis: new insight into intron and operon populations.</title>
        <authorList>
            <person name="Satou Y."/>
            <person name="Mineta K."/>
            <person name="Ogasawara M."/>
            <person name="Sasakura Y."/>
            <person name="Shoguchi E."/>
            <person name="Ueno K."/>
            <person name="Yamada L."/>
            <person name="Matsumoto J."/>
            <person name="Wasserscheid J."/>
            <person name="Dewar K."/>
            <person name="Wiley G.B."/>
            <person name="Macmil S.L."/>
            <person name="Roe B.A."/>
            <person name="Zeller R.W."/>
            <person name="Hastings K.E."/>
            <person name="Lemaire P."/>
            <person name="Lindquist E."/>
            <person name="Endo T."/>
            <person name="Hotta K."/>
            <person name="Inaba K."/>
        </authorList>
    </citation>
    <scope>NUCLEOTIDE SEQUENCE [LARGE SCALE GENOMIC DNA]</scope>
    <source>
        <strain evidence="2">wild type</strain>
    </source>
</reference>
<dbReference type="Ensembl" id="ENSCINT00000031768.1">
    <property type="protein sequence ID" value="ENSCINP00000034701.1"/>
    <property type="gene ID" value="ENSCING00000018799.1"/>
</dbReference>
<feature type="signal peptide" evidence="1">
    <location>
        <begin position="1"/>
        <end position="20"/>
    </location>
</feature>
<proteinExistence type="predicted"/>
<organism evidence="2 3">
    <name type="scientific">Ciona intestinalis</name>
    <name type="common">Transparent sea squirt</name>
    <name type="synonym">Ascidia intestinalis</name>
    <dbReference type="NCBI Taxonomy" id="7719"/>
    <lineage>
        <taxon>Eukaryota</taxon>
        <taxon>Metazoa</taxon>
        <taxon>Chordata</taxon>
        <taxon>Tunicata</taxon>
        <taxon>Ascidiacea</taxon>
        <taxon>Phlebobranchia</taxon>
        <taxon>Cionidae</taxon>
        <taxon>Ciona</taxon>
    </lineage>
</organism>
<accession>H2XYG7</accession>
<keyword evidence="1" id="KW-0732">Signal</keyword>
<reference evidence="2" key="3">
    <citation type="submission" date="2025-08" db="UniProtKB">
        <authorList>
            <consortium name="Ensembl"/>
        </authorList>
    </citation>
    <scope>IDENTIFICATION</scope>
</reference>
<dbReference type="AlphaFoldDB" id="H2XYG7"/>
<feature type="chain" id="PRO_5003577910" evidence="1">
    <location>
        <begin position="21"/>
        <end position="43"/>
    </location>
</feature>
<sequence>MTKILLWFLFLFGSVHPVQGFISLFPLQVVTESLRSDKFAYLS</sequence>
<evidence type="ECO:0000256" key="1">
    <source>
        <dbReference type="SAM" id="SignalP"/>
    </source>
</evidence>
<dbReference type="EMBL" id="EAAA01001377">
    <property type="status" value="NOT_ANNOTATED_CDS"/>
    <property type="molecule type" value="Genomic_DNA"/>
</dbReference>
<dbReference type="HOGENOM" id="CLU_3241848_0_0_1"/>
<reference evidence="2" key="4">
    <citation type="submission" date="2025-09" db="UniProtKB">
        <authorList>
            <consortium name="Ensembl"/>
        </authorList>
    </citation>
    <scope>IDENTIFICATION</scope>
</reference>
<dbReference type="InParanoid" id="H2XYG7"/>
<protein>
    <submittedName>
        <fullName evidence="2">Uncharacterized protein</fullName>
    </submittedName>
</protein>
<evidence type="ECO:0000313" key="3">
    <source>
        <dbReference type="Proteomes" id="UP000008144"/>
    </source>
</evidence>
<dbReference type="Proteomes" id="UP000008144">
    <property type="component" value="Chromosome 2"/>
</dbReference>